<feature type="region of interest" description="Disordered" evidence="1">
    <location>
        <begin position="186"/>
        <end position="217"/>
    </location>
</feature>
<evidence type="ECO:0000256" key="1">
    <source>
        <dbReference type="SAM" id="MobiDB-lite"/>
    </source>
</evidence>
<dbReference type="Proteomes" id="UP000038010">
    <property type="component" value="Unassembled WGS sequence"/>
</dbReference>
<accession>A0A0N0NNY8</accession>
<organism evidence="2 3">
    <name type="scientific">Cyphellophora attinorum</name>
    <dbReference type="NCBI Taxonomy" id="1664694"/>
    <lineage>
        <taxon>Eukaryota</taxon>
        <taxon>Fungi</taxon>
        <taxon>Dikarya</taxon>
        <taxon>Ascomycota</taxon>
        <taxon>Pezizomycotina</taxon>
        <taxon>Eurotiomycetes</taxon>
        <taxon>Chaetothyriomycetidae</taxon>
        <taxon>Chaetothyriales</taxon>
        <taxon>Cyphellophoraceae</taxon>
        <taxon>Cyphellophora</taxon>
    </lineage>
</organism>
<gene>
    <name evidence="2" type="ORF">AB675_5514</name>
</gene>
<keyword evidence="3" id="KW-1185">Reference proteome</keyword>
<dbReference type="VEuPathDB" id="FungiDB:AB675_5514"/>
<proteinExistence type="predicted"/>
<evidence type="ECO:0000313" key="3">
    <source>
        <dbReference type="Proteomes" id="UP000038010"/>
    </source>
</evidence>
<dbReference type="GeneID" id="28737610"/>
<reference evidence="2 3" key="1">
    <citation type="submission" date="2015-06" db="EMBL/GenBank/DDBJ databases">
        <title>Draft genome of the ant-associated black yeast Phialophora attae CBS 131958.</title>
        <authorList>
            <person name="Moreno L.F."/>
            <person name="Stielow B.J."/>
            <person name="de Hoog S."/>
            <person name="Vicente V.A."/>
            <person name="Weiss V.A."/>
            <person name="de Vries M."/>
            <person name="Cruz L.M."/>
            <person name="Souza E.M."/>
        </authorList>
    </citation>
    <scope>NUCLEOTIDE SEQUENCE [LARGE SCALE GENOMIC DNA]</scope>
    <source>
        <strain evidence="2 3">CBS 131958</strain>
    </source>
</reference>
<comment type="caution">
    <text evidence="2">The sequence shown here is derived from an EMBL/GenBank/DDBJ whole genome shotgun (WGS) entry which is preliminary data.</text>
</comment>
<dbReference type="RefSeq" id="XP_018002061.1">
    <property type="nucleotide sequence ID" value="XM_018145730.1"/>
</dbReference>
<dbReference type="EMBL" id="LFJN01000008">
    <property type="protein sequence ID" value="KPI42098.1"/>
    <property type="molecule type" value="Genomic_DNA"/>
</dbReference>
<dbReference type="AlphaFoldDB" id="A0A0N0NNY8"/>
<name>A0A0N0NNY8_9EURO</name>
<evidence type="ECO:0000313" key="2">
    <source>
        <dbReference type="EMBL" id="KPI42098.1"/>
    </source>
</evidence>
<sequence>MSSPKVTISTEIQAKAKQALRDLGYQRPELGYSPIQAKQKICFRGDWEKGIFHWVVAVGEDRTWYDRQSNIIDEDLYDPNDEHIRAKKKPHYLYAVSQHPSNSTAGFKIVEEKFFTKVPKWAVGDVFKMQVKRVDFYASGFDDAVWVKIDGLRLGHEHWSGWEYHFENAPADRWLGESDLRYELDCEGPGGQNSKRWPTGDSDGELRGATSDSGGSL</sequence>
<protein>
    <submittedName>
        <fullName evidence="2">Uncharacterized protein</fullName>
    </submittedName>
</protein>